<evidence type="ECO:0000313" key="1">
    <source>
        <dbReference type="EMBL" id="SEU06536.1"/>
    </source>
</evidence>
<evidence type="ECO:0000313" key="2">
    <source>
        <dbReference type="Proteomes" id="UP000199095"/>
    </source>
</evidence>
<gene>
    <name evidence="1" type="ORF">SAMN05421676_11713</name>
</gene>
<organism evidence="1 2">
    <name type="scientific">Salinibacillus kushneri</name>
    <dbReference type="NCBI Taxonomy" id="237682"/>
    <lineage>
        <taxon>Bacteria</taxon>
        <taxon>Bacillati</taxon>
        <taxon>Bacillota</taxon>
        <taxon>Bacilli</taxon>
        <taxon>Bacillales</taxon>
        <taxon>Bacillaceae</taxon>
        <taxon>Salinibacillus</taxon>
    </lineage>
</organism>
<reference evidence="2" key="1">
    <citation type="submission" date="2016-10" db="EMBL/GenBank/DDBJ databases">
        <authorList>
            <person name="Varghese N."/>
            <person name="Submissions S."/>
        </authorList>
    </citation>
    <scope>NUCLEOTIDE SEQUENCE [LARGE SCALE GENOMIC DNA]</scope>
    <source>
        <strain evidence="2">CGMCC 1.3566</strain>
    </source>
</reference>
<dbReference type="InterPro" id="IPR020115">
    <property type="entry name" value="Fin"/>
</dbReference>
<dbReference type="GO" id="GO:0010468">
    <property type="term" value="P:regulation of gene expression"/>
    <property type="evidence" value="ECO:0007669"/>
    <property type="project" value="InterPro"/>
</dbReference>
<dbReference type="EMBL" id="FOHJ01000017">
    <property type="protein sequence ID" value="SEU06536.1"/>
    <property type="molecule type" value="Genomic_DNA"/>
</dbReference>
<dbReference type="Pfam" id="PF10955">
    <property type="entry name" value="Fin"/>
    <property type="match status" value="1"/>
</dbReference>
<dbReference type="STRING" id="237682.SAMN05421676_11713"/>
<sequence>MAVIYRCRHCGNKIGELQQNYVHEEDLGLHILSNDERNEMIDYTNDGHMEVKAICDHCEEALNQHPNYHELDRFLQ</sequence>
<protein>
    <recommendedName>
        <fullName evidence="3">Anti-sigma-F factor Fin</fullName>
    </recommendedName>
</protein>
<evidence type="ECO:0008006" key="3">
    <source>
        <dbReference type="Google" id="ProtNLM"/>
    </source>
</evidence>
<accession>A0A1I0JB77</accession>
<dbReference type="Proteomes" id="UP000199095">
    <property type="component" value="Unassembled WGS sequence"/>
</dbReference>
<dbReference type="RefSeq" id="WP_093137649.1">
    <property type="nucleotide sequence ID" value="NZ_FOHJ01000017.1"/>
</dbReference>
<dbReference type="OrthoDB" id="2084556at2"/>
<dbReference type="AlphaFoldDB" id="A0A1I0JB77"/>
<name>A0A1I0JB77_9BACI</name>
<proteinExistence type="predicted"/>
<keyword evidence="2" id="KW-1185">Reference proteome</keyword>